<proteinExistence type="predicted"/>
<reference evidence="2" key="1">
    <citation type="submission" date="2016-11" db="EMBL/GenBank/DDBJ databases">
        <authorList>
            <person name="Varghese N."/>
            <person name="Submissions S."/>
        </authorList>
    </citation>
    <scope>NUCLEOTIDE SEQUENCE [LARGE SCALE GENOMIC DNA]</scope>
    <source>
        <strain evidence="2">DSM 24579</strain>
    </source>
</reference>
<evidence type="ECO:0000313" key="1">
    <source>
        <dbReference type="EMBL" id="SHG28976.1"/>
    </source>
</evidence>
<dbReference type="Proteomes" id="UP000183945">
    <property type="component" value="Unassembled WGS sequence"/>
</dbReference>
<evidence type="ECO:0000313" key="2">
    <source>
        <dbReference type="Proteomes" id="UP000183945"/>
    </source>
</evidence>
<keyword evidence="2" id="KW-1185">Reference proteome</keyword>
<organism evidence="1 2">
    <name type="scientific">Salegentibacter echinorum</name>
    <dbReference type="NCBI Taxonomy" id="1073325"/>
    <lineage>
        <taxon>Bacteria</taxon>
        <taxon>Pseudomonadati</taxon>
        <taxon>Bacteroidota</taxon>
        <taxon>Flavobacteriia</taxon>
        <taxon>Flavobacteriales</taxon>
        <taxon>Flavobacteriaceae</taxon>
        <taxon>Salegentibacter</taxon>
    </lineage>
</organism>
<dbReference type="OrthoDB" id="965427at2"/>
<dbReference type="RefSeq" id="WP_072880133.1">
    <property type="nucleotide sequence ID" value="NZ_FQVT01000008.1"/>
</dbReference>
<dbReference type="InterPro" id="IPR035069">
    <property type="entry name" value="TTHA1013/TTHA0281-like"/>
</dbReference>
<protein>
    <submittedName>
        <fullName evidence="1">Predicted nuclease of the RNAse H fold, HicB family</fullName>
    </submittedName>
</protein>
<sequence length="131" mass="14725">MDEIKVIIEKSSDSYGAYSENVPGLYGAGNTPEECKESILDAIETIKTLDDNEIPDILKGDYNITYKFDTESLLNYYKGIFTNAAFERLTGINQKQLQHYSSGLKKPREATKSKIEDSLHKLGKELLAVKL</sequence>
<dbReference type="STRING" id="1073325.SAMN05444483_10832"/>
<dbReference type="SUPFAM" id="SSF143100">
    <property type="entry name" value="TTHA1013/TTHA0281-like"/>
    <property type="match status" value="1"/>
</dbReference>
<accession>A0A1M5IL67</accession>
<dbReference type="Gene3D" id="3.30.160.250">
    <property type="match status" value="1"/>
</dbReference>
<dbReference type="EMBL" id="FQVT01000008">
    <property type="protein sequence ID" value="SHG28976.1"/>
    <property type="molecule type" value="Genomic_DNA"/>
</dbReference>
<name>A0A1M5IL67_SALEC</name>
<gene>
    <name evidence="1" type="ORF">SAMN05444483_10832</name>
</gene>
<dbReference type="AlphaFoldDB" id="A0A1M5IL67"/>